<dbReference type="OrthoDB" id="660555at2759"/>
<reference evidence="4 5" key="1">
    <citation type="journal article" date="2009" name="Nature">
        <title>Evolution of pathogenicity and sexual reproduction in eight Candida genomes.</title>
        <authorList>
            <person name="Butler G."/>
            <person name="Rasmussen M.D."/>
            <person name="Lin M.F."/>
            <person name="Santos M.A."/>
            <person name="Sakthikumar S."/>
            <person name="Munro C.A."/>
            <person name="Rheinbay E."/>
            <person name="Grabherr M."/>
            <person name="Forche A."/>
            <person name="Reedy J.L."/>
            <person name="Agrafioti I."/>
            <person name="Arnaud M.B."/>
            <person name="Bates S."/>
            <person name="Brown A.J."/>
            <person name="Brunke S."/>
            <person name="Costanzo M.C."/>
            <person name="Fitzpatrick D.A."/>
            <person name="de Groot P.W."/>
            <person name="Harris D."/>
            <person name="Hoyer L.L."/>
            <person name="Hube B."/>
            <person name="Klis F.M."/>
            <person name="Kodira C."/>
            <person name="Lennard N."/>
            <person name="Logue M.E."/>
            <person name="Martin R."/>
            <person name="Neiman A.M."/>
            <person name="Nikolaou E."/>
            <person name="Quail M.A."/>
            <person name="Quinn J."/>
            <person name="Santos M.C."/>
            <person name="Schmitzberger F.F."/>
            <person name="Sherlock G."/>
            <person name="Shah P."/>
            <person name="Silverstein K.A."/>
            <person name="Skrzypek M.S."/>
            <person name="Soll D."/>
            <person name="Staggs R."/>
            <person name="Stansfield I."/>
            <person name="Stumpf M.P."/>
            <person name="Sudbery P.E."/>
            <person name="Srikantha T."/>
            <person name="Zeng Q."/>
            <person name="Berman J."/>
            <person name="Berriman M."/>
            <person name="Heitman J."/>
            <person name="Gow N.A."/>
            <person name="Lorenz M.C."/>
            <person name="Birren B.W."/>
            <person name="Kellis M."/>
            <person name="Cuomo C.A."/>
        </authorList>
    </citation>
    <scope>NUCLEOTIDE SEQUENCE [LARGE SCALE GENOMIC DNA]</scope>
    <source>
        <strain evidence="5">ATCC 11503 / BCRC 21390 / CBS 2605 / JCM 1781 / NBRC 1676 / NRRL YB-4239</strain>
    </source>
</reference>
<keyword evidence="1" id="KW-0344">Guanine-nucleotide releasing factor</keyword>
<evidence type="ECO:0000313" key="4">
    <source>
        <dbReference type="EMBL" id="EDK43643.1"/>
    </source>
</evidence>
<evidence type="ECO:0000256" key="2">
    <source>
        <dbReference type="SAM" id="MobiDB-lite"/>
    </source>
</evidence>
<dbReference type="HOGENOM" id="CLU_616874_0_0_1"/>
<dbReference type="PROSITE" id="PS50219">
    <property type="entry name" value="CNH"/>
    <property type="match status" value="1"/>
</dbReference>
<dbReference type="InParanoid" id="A5DWT5"/>
<sequence length="444" mass="50187">MAKTNMCKRLFNSAAYIPHPLSTTCFAYEFHHKTPKLPISVPFDQVYDMCQDSRSKLMQLGIGDDVMNGNLPRSRLVHSSIRASFSFIYKDLRFTLVGLSSGLYCCESKSRWKRIAHCADITKIHVDTNTGIVVVLTDKQLRYYLIHQILNVYSEISTELSAVALSNSSVSFFSMAVHKNITMLFLAKRKGSLTSFKVLIPETDNNGVFSRFKNDRKFFIEAECYGISIFNSSFAVHTDKGFEILDLDKMVPRSVPDLPLLELENGGNYTTNNSNNNNNNNGSKRSQFTRNSSTKSALSLTPSTPSAVVDNIKKLILSSRVMPLGMFKLNNNLEFLLVYDDFAIFINKYGKLSRYVILIFDFKAKSAYFRNNDLFLIKDDVLEVLSISDFPKGTNKFVQVITGRDIRLVSSAESENITIAMANPLVPGMQLFFNMVPKPDRTIR</sequence>
<dbReference type="SMART" id="SM00036">
    <property type="entry name" value="CNH"/>
    <property type="match status" value="1"/>
</dbReference>
<dbReference type="GO" id="GO:0005085">
    <property type="term" value="F:guanyl-nucleotide exchange factor activity"/>
    <property type="evidence" value="ECO:0007669"/>
    <property type="project" value="UniProtKB-KW"/>
</dbReference>
<dbReference type="VEuPathDB" id="FungiDB:LELG_01822"/>
<dbReference type="Proteomes" id="UP000001996">
    <property type="component" value="Unassembled WGS sequence"/>
</dbReference>
<dbReference type="PANTHER" id="PTHR46572">
    <property type="entry name" value="RHO1 GDP-GTP EXCHANGE PROTEIN 1-RELATED"/>
    <property type="match status" value="1"/>
</dbReference>
<keyword evidence="5" id="KW-1185">Reference proteome</keyword>
<dbReference type="InterPro" id="IPR001180">
    <property type="entry name" value="CNH_dom"/>
</dbReference>
<gene>
    <name evidence="4" type="ORF">LELG_01822</name>
</gene>
<dbReference type="InterPro" id="IPR052233">
    <property type="entry name" value="Rho-type_GEFs"/>
</dbReference>
<dbReference type="Pfam" id="PF00780">
    <property type="entry name" value="CNH"/>
    <property type="match status" value="1"/>
</dbReference>
<proteinExistence type="predicted"/>
<name>A5DWT5_LODEL</name>
<protein>
    <recommendedName>
        <fullName evidence="3">CNH domain-containing protein</fullName>
    </recommendedName>
</protein>
<feature type="compositionally biased region" description="Low complexity" evidence="2">
    <location>
        <begin position="266"/>
        <end position="283"/>
    </location>
</feature>
<evidence type="ECO:0000256" key="1">
    <source>
        <dbReference type="ARBA" id="ARBA00022658"/>
    </source>
</evidence>
<dbReference type="AlphaFoldDB" id="A5DWT5"/>
<dbReference type="eggNOG" id="KOG4305">
    <property type="taxonomic scope" value="Eukaryota"/>
</dbReference>
<dbReference type="PANTHER" id="PTHR46572:SF1">
    <property type="entry name" value="RHO1 GUANINE NUCLEOTIDE EXCHANGE FACTOR TUS1"/>
    <property type="match status" value="1"/>
</dbReference>
<dbReference type="EMBL" id="CH981525">
    <property type="protein sequence ID" value="EDK43643.1"/>
    <property type="molecule type" value="Genomic_DNA"/>
</dbReference>
<dbReference type="STRING" id="379508.A5DWT5"/>
<organism evidence="4 5">
    <name type="scientific">Lodderomyces elongisporus (strain ATCC 11503 / CBS 2605 / JCM 1781 / NBRC 1676 / NRRL YB-4239)</name>
    <name type="common">Yeast</name>
    <name type="synonym">Saccharomyces elongisporus</name>
    <dbReference type="NCBI Taxonomy" id="379508"/>
    <lineage>
        <taxon>Eukaryota</taxon>
        <taxon>Fungi</taxon>
        <taxon>Dikarya</taxon>
        <taxon>Ascomycota</taxon>
        <taxon>Saccharomycotina</taxon>
        <taxon>Pichiomycetes</taxon>
        <taxon>Debaryomycetaceae</taxon>
        <taxon>Candida/Lodderomyces clade</taxon>
        <taxon>Lodderomyces</taxon>
    </lineage>
</organism>
<feature type="region of interest" description="Disordered" evidence="2">
    <location>
        <begin position="266"/>
        <end position="289"/>
    </location>
</feature>
<accession>A5DWT5</accession>
<feature type="domain" description="CNH" evidence="3">
    <location>
        <begin position="78"/>
        <end position="416"/>
    </location>
</feature>
<evidence type="ECO:0000313" key="5">
    <source>
        <dbReference type="Proteomes" id="UP000001996"/>
    </source>
</evidence>
<evidence type="ECO:0000259" key="3">
    <source>
        <dbReference type="PROSITE" id="PS50219"/>
    </source>
</evidence>